<dbReference type="Pfam" id="PF00196">
    <property type="entry name" value="GerE"/>
    <property type="match status" value="1"/>
</dbReference>
<dbReference type="Pfam" id="PF13191">
    <property type="entry name" value="AAA_16"/>
    <property type="match status" value="1"/>
</dbReference>
<dbReference type="Gene3D" id="1.10.10.10">
    <property type="entry name" value="Winged helix-like DNA-binding domain superfamily/Winged helix DNA-binding domain"/>
    <property type="match status" value="1"/>
</dbReference>
<feature type="domain" description="HTH luxR-type" evidence="3">
    <location>
        <begin position="830"/>
        <end position="893"/>
    </location>
</feature>
<organism evidence="4 5">
    <name type="scientific">Actinomycetospora endophytica</name>
    <dbReference type="NCBI Taxonomy" id="2291215"/>
    <lineage>
        <taxon>Bacteria</taxon>
        <taxon>Bacillati</taxon>
        <taxon>Actinomycetota</taxon>
        <taxon>Actinomycetes</taxon>
        <taxon>Pseudonocardiales</taxon>
        <taxon>Pseudonocardiaceae</taxon>
        <taxon>Actinomycetospora</taxon>
    </lineage>
</organism>
<accession>A0ABS8P180</accession>
<dbReference type="SUPFAM" id="SSF52540">
    <property type="entry name" value="P-loop containing nucleoside triphosphate hydrolases"/>
    <property type="match status" value="1"/>
</dbReference>
<evidence type="ECO:0000256" key="2">
    <source>
        <dbReference type="ARBA" id="ARBA00022840"/>
    </source>
</evidence>
<dbReference type="PANTHER" id="PTHR16305:SF35">
    <property type="entry name" value="TRANSCRIPTIONAL ACTIVATOR DOMAIN"/>
    <property type="match status" value="1"/>
</dbReference>
<dbReference type="Proteomes" id="UP001199469">
    <property type="component" value="Unassembled WGS sequence"/>
</dbReference>
<evidence type="ECO:0000313" key="5">
    <source>
        <dbReference type="Proteomes" id="UP001199469"/>
    </source>
</evidence>
<dbReference type="EMBL" id="JAJNDB010000001">
    <property type="protein sequence ID" value="MCD2192002.1"/>
    <property type="molecule type" value="Genomic_DNA"/>
</dbReference>
<evidence type="ECO:0000313" key="4">
    <source>
        <dbReference type="EMBL" id="MCD2192002.1"/>
    </source>
</evidence>
<dbReference type="SUPFAM" id="SSF46894">
    <property type="entry name" value="C-terminal effector domain of the bipartite response regulators"/>
    <property type="match status" value="1"/>
</dbReference>
<dbReference type="RefSeq" id="WP_230729694.1">
    <property type="nucleotide sequence ID" value="NZ_JAJNDB010000001.1"/>
</dbReference>
<dbReference type="SMART" id="SM00421">
    <property type="entry name" value="HTH_LUXR"/>
    <property type="match status" value="1"/>
</dbReference>
<dbReference type="CDD" id="cd06170">
    <property type="entry name" value="LuxR_C_like"/>
    <property type="match status" value="1"/>
</dbReference>
<reference evidence="4 5" key="1">
    <citation type="submission" date="2021-11" db="EMBL/GenBank/DDBJ databases">
        <title>Draft genome sequence of Actinomycetospora sp. SF1 isolated from the rhizosphere soil.</title>
        <authorList>
            <person name="Duangmal K."/>
            <person name="Chantavorakit T."/>
        </authorList>
    </citation>
    <scope>NUCLEOTIDE SEQUENCE [LARGE SCALE GENOMIC DNA]</scope>
    <source>
        <strain evidence="4 5">TBRC 5722</strain>
    </source>
</reference>
<dbReference type="InterPro" id="IPR036388">
    <property type="entry name" value="WH-like_DNA-bd_sf"/>
</dbReference>
<dbReference type="InterPro" id="IPR041664">
    <property type="entry name" value="AAA_16"/>
</dbReference>
<protein>
    <submittedName>
        <fullName evidence="4">AAA family ATPase</fullName>
    </submittedName>
</protein>
<evidence type="ECO:0000259" key="3">
    <source>
        <dbReference type="PROSITE" id="PS50043"/>
    </source>
</evidence>
<dbReference type="InterPro" id="IPR000792">
    <property type="entry name" value="Tscrpt_reg_LuxR_C"/>
</dbReference>
<dbReference type="PANTHER" id="PTHR16305">
    <property type="entry name" value="TESTICULAR SOLUBLE ADENYLYL CYCLASE"/>
    <property type="match status" value="1"/>
</dbReference>
<proteinExistence type="predicted"/>
<keyword evidence="1" id="KW-0547">Nucleotide-binding</keyword>
<sequence length="893" mass="93820">MCPGSPGPAGAPGPDLYGRDRELAWLSTWYERARAGRAGRALVLGPGGIGKTALVDAFAARAPGAVVVRVEADGDPAAGAFLDLVHIALGGKGGRGAVESVAGVLAELGAVQERGPVVVALHDLHDVDDASAQVLARTFRRLRHDHVLILATSRSAALSPVWTRLFADGPEAGTLPLDGLDQQGVRDLVEQVRPGRWSRAAVTRLHEDTQGHPLHLTTLLRELSDEALLGDEPLPAPRTLADDVATVTERLSPAARRLLACLAVLDRPAGRSLLARFDELASVPLPPAARELADAGLVDGADVGVRPVLRIHHPLVRSAVYAALAPDQRVRVHLDAARAVGGTAALTHRAAAADGRPDPDLASELEAAADADPADGRAGATRLLAAAELSASGAEAERRLLAACLLLVDAYDTDRLRALAPTVHDTRPGPEREIVLGFLASQDFDPAAAVHLRQAFDTSDADREVRALAGVRLALEHVFRGRGRDAADVAVEVTALTRRPIRAEQAVILQAVGRAQHAGPDDGLALLDGHLLGALGADPAITAGTLHLAAGRVAVAGAHLDEGLGRVRRGAESTSTHRAHCHRVEVLYRTGRWDLAEAEADIALDWFADGDRPWAESLANAVAALVPAARAQQDRAGEFLGVARASLARTFNAQGAHAIALAEATLRRALGDAAGMERALRTLPEIAARGGMASAPFAPWRPLHAEALVATGDVAGARGALRSWPRAGSPLWFRLARHQLQARIALATGDAPTAETALRAGIALAERHGEEVADECPVELAELRVLLGSLPHVTDGPEQLAAARPVFLALAATPWLERIRAATAHAVSDDAPGDRTLTPRERQVAGLVALGMTSREAAEALWVTPKAVDYHLGNVYTKLGLTSRRQLRGRSFS</sequence>
<comment type="caution">
    <text evidence="4">The sequence shown here is derived from an EMBL/GenBank/DDBJ whole genome shotgun (WGS) entry which is preliminary data.</text>
</comment>
<dbReference type="InterPro" id="IPR016032">
    <property type="entry name" value="Sig_transdc_resp-reg_C-effctor"/>
</dbReference>
<name>A0ABS8P180_9PSEU</name>
<dbReference type="PRINTS" id="PR00038">
    <property type="entry name" value="HTHLUXR"/>
</dbReference>
<keyword evidence="5" id="KW-1185">Reference proteome</keyword>
<keyword evidence="2" id="KW-0067">ATP-binding</keyword>
<dbReference type="PROSITE" id="PS50043">
    <property type="entry name" value="HTH_LUXR_2"/>
    <property type="match status" value="1"/>
</dbReference>
<dbReference type="InterPro" id="IPR027417">
    <property type="entry name" value="P-loop_NTPase"/>
</dbReference>
<gene>
    <name evidence="4" type="ORF">LQ327_01175</name>
</gene>
<dbReference type="Gene3D" id="3.40.50.300">
    <property type="entry name" value="P-loop containing nucleotide triphosphate hydrolases"/>
    <property type="match status" value="1"/>
</dbReference>
<evidence type="ECO:0000256" key="1">
    <source>
        <dbReference type="ARBA" id="ARBA00022741"/>
    </source>
</evidence>